<evidence type="ECO:0000313" key="2">
    <source>
        <dbReference type="EMBL" id="TNN77192.1"/>
    </source>
</evidence>
<comment type="caution">
    <text evidence="2">The sequence shown here is derived from an EMBL/GenBank/DDBJ whole genome shotgun (WGS) entry which is preliminary data.</text>
</comment>
<keyword evidence="3" id="KW-1185">Reference proteome</keyword>
<proteinExistence type="predicted"/>
<feature type="chain" id="PRO_5021418950" evidence="1">
    <location>
        <begin position="17"/>
        <end position="114"/>
    </location>
</feature>
<reference evidence="2 3" key="1">
    <citation type="submission" date="2019-03" db="EMBL/GenBank/DDBJ databases">
        <title>First draft genome of Liparis tanakae, snailfish: a comprehensive survey of snailfish specific genes.</title>
        <authorList>
            <person name="Kim W."/>
            <person name="Song I."/>
            <person name="Jeong J.-H."/>
            <person name="Kim D."/>
            <person name="Kim S."/>
            <person name="Ryu S."/>
            <person name="Song J.Y."/>
            <person name="Lee S.K."/>
        </authorList>
    </citation>
    <scope>NUCLEOTIDE SEQUENCE [LARGE SCALE GENOMIC DNA]</scope>
    <source>
        <tissue evidence="2">Muscle</tissue>
    </source>
</reference>
<dbReference type="AlphaFoldDB" id="A0A4Z2IIU4"/>
<accession>A0A4Z2IIU4</accession>
<sequence length="114" mass="13265">MVLFSTLLVFRDTVVLLPEERPDVPCELRRKKWGRHAGRTQDGRDCSLMVFTNNWLTKLTPESHVTLDRFRIIQDKEEWRKSGSVLAVIQNVQRNQRYTANLYGGSSLVRAANY</sequence>
<feature type="signal peptide" evidence="1">
    <location>
        <begin position="1"/>
        <end position="16"/>
    </location>
</feature>
<evidence type="ECO:0000313" key="3">
    <source>
        <dbReference type="Proteomes" id="UP000314294"/>
    </source>
</evidence>
<name>A0A4Z2IIU4_9TELE</name>
<evidence type="ECO:0000256" key="1">
    <source>
        <dbReference type="SAM" id="SignalP"/>
    </source>
</evidence>
<dbReference type="OrthoDB" id="8945806at2759"/>
<gene>
    <name evidence="2" type="ORF">EYF80_012497</name>
</gene>
<protein>
    <submittedName>
        <fullName evidence="2">Uncharacterized protein</fullName>
    </submittedName>
</protein>
<keyword evidence="1" id="KW-0732">Signal</keyword>
<organism evidence="2 3">
    <name type="scientific">Liparis tanakae</name>
    <name type="common">Tanaka's snailfish</name>
    <dbReference type="NCBI Taxonomy" id="230148"/>
    <lineage>
        <taxon>Eukaryota</taxon>
        <taxon>Metazoa</taxon>
        <taxon>Chordata</taxon>
        <taxon>Craniata</taxon>
        <taxon>Vertebrata</taxon>
        <taxon>Euteleostomi</taxon>
        <taxon>Actinopterygii</taxon>
        <taxon>Neopterygii</taxon>
        <taxon>Teleostei</taxon>
        <taxon>Neoteleostei</taxon>
        <taxon>Acanthomorphata</taxon>
        <taxon>Eupercaria</taxon>
        <taxon>Perciformes</taxon>
        <taxon>Cottioidei</taxon>
        <taxon>Cottales</taxon>
        <taxon>Liparidae</taxon>
        <taxon>Liparis</taxon>
    </lineage>
</organism>
<dbReference type="Proteomes" id="UP000314294">
    <property type="component" value="Unassembled WGS sequence"/>
</dbReference>
<dbReference type="EMBL" id="SRLO01000085">
    <property type="protein sequence ID" value="TNN77192.1"/>
    <property type="molecule type" value="Genomic_DNA"/>
</dbReference>